<gene>
    <name evidence="1" type="ORF">HNQ92_003312</name>
</gene>
<comment type="caution">
    <text evidence="1">The sequence shown here is derived from an EMBL/GenBank/DDBJ whole genome shotgun (WGS) entry which is preliminary data.</text>
</comment>
<accession>A0A840TP82</accession>
<evidence type="ECO:0008006" key="3">
    <source>
        <dbReference type="Google" id="ProtNLM"/>
    </source>
</evidence>
<dbReference type="SUPFAM" id="SSF47240">
    <property type="entry name" value="Ferritin-like"/>
    <property type="match status" value="1"/>
</dbReference>
<dbReference type="Pfam" id="PF13668">
    <property type="entry name" value="Ferritin_2"/>
    <property type="match status" value="1"/>
</dbReference>
<protein>
    <recommendedName>
        <fullName evidence="3">Ferritin-like domain-containing protein</fullName>
    </recommendedName>
</protein>
<reference evidence="1 2" key="1">
    <citation type="submission" date="2020-08" db="EMBL/GenBank/DDBJ databases">
        <title>Genomic Encyclopedia of Type Strains, Phase IV (KMG-IV): sequencing the most valuable type-strain genomes for metagenomic binning, comparative biology and taxonomic classification.</title>
        <authorList>
            <person name="Goeker M."/>
        </authorList>
    </citation>
    <scope>NUCLEOTIDE SEQUENCE [LARGE SCALE GENOMIC DNA]</scope>
    <source>
        <strain evidence="1 2">DSM 105074</strain>
    </source>
</reference>
<dbReference type="InterPro" id="IPR009078">
    <property type="entry name" value="Ferritin-like_SF"/>
</dbReference>
<name>A0A840TP82_9BACT</name>
<dbReference type="Proteomes" id="UP000557307">
    <property type="component" value="Unassembled WGS sequence"/>
</dbReference>
<evidence type="ECO:0000313" key="2">
    <source>
        <dbReference type="Proteomes" id="UP000557307"/>
    </source>
</evidence>
<dbReference type="EMBL" id="JACHGF010000004">
    <property type="protein sequence ID" value="MBB5285164.1"/>
    <property type="molecule type" value="Genomic_DNA"/>
</dbReference>
<dbReference type="RefSeq" id="WP_184175093.1">
    <property type="nucleotide sequence ID" value="NZ_JACHGF010000004.1"/>
</dbReference>
<proteinExistence type="predicted"/>
<evidence type="ECO:0000313" key="1">
    <source>
        <dbReference type="EMBL" id="MBB5285164.1"/>
    </source>
</evidence>
<sequence>MNIFKLIEDIKQVDAEALDRLEFASRRSFMSSLGTKLMAAATPVALASVFNKAFAFTPGAIEVLKFALTLEYLEDEFYKAGNAKAGLIPDMYKPVFAQIGKHESQHVAFLESALGAAAPAKPNFDFTAKGTLPDSLNTFDGFVFLSHAFEDTGVRAYKGQAGNLMAAEDKPLLEYALQIHSVEARHAAVARKILGTIRNRPEIKPWITLNEGSPAAVYAGEDNTVQGGVDINGIAGKSKEAVTEAFDEILTKEAVFAIVTPFLA</sequence>
<dbReference type="AlphaFoldDB" id="A0A840TP82"/>
<keyword evidence="2" id="KW-1185">Reference proteome</keyword>
<organism evidence="1 2">
    <name type="scientific">Rhabdobacter roseus</name>
    <dbReference type="NCBI Taxonomy" id="1655419"/>
    <lineage>
        <taxon>Bacteria</taxon>
        <taxon>Pseudomonadati</taxon>
        <taxon>Bacteroidota</taxon>
        <taxon>Cytophagia</taxon>
        <taxon>Cytophagales</taxon>
        <taxon>Cytophagaceae</taxon>
        <taxon>Rhabdobacter</taxon>
    </lineage>
</organism>